<name>A0A3B0RK88_9ZZZZ</name>
<keyword evidence="8" id="KW-0547">Nucleotide-binding</keyword>
<dbReference type="AlphaFoldDB" id="A0A3B0RK88"/>
<dbReference type="InterPro" id="IPR036523">
    <property type="entry name" value="SurE-like_sf"/>
</dbReference>
<dbReference type="PANTHER" id="PTHR30457">
    <property type="entry name" value="5'-NUCLEOTIDASE SURE"/>
    <property type="match status" value="1"/>
</dbReference>
<dbReference type="Pfam" id="PF01975">
    <property type="entry name" value="SurE"/>
    <property type="match status" value="1"/>
</dbReference>
<evidence type="ECO:0000256" key="1">
    <source>
        <dbReference type="ARBA" id="ARBA00000815"/>
    </source>
</evidence>
<comment type="similarity">
    <text evidence="4">Belongs to the SurE nucleotidase family.</text>
</comment>
<dbReference type="FunFam" id="3.40.1210.10:FF:000001">
    <property type="entry name" value="5'/3'-nucleotidase SurE"/>
    <property type="match status" value="1"/>
</dbReference>
<dbReference type="GO" id="GO:0008254">
    <property type="term" value="F:3'-nucleotidase activity"/>
    <property type="evidence" value="ECO:0007669"/>
    <property type="project" value="TreeGrafter"/>
</dbReference>
<dbReference type="GO" id="GO:0000166">
    <property type="term" value="F:nucleotide binding"/>
    <property type="evidence" value="ECO:0007669"/>
    <property type="project" value="UniProtKB-KW"/>
</dbReference>
<dbReference type="SUPFAM" id="SSF64167">
    <property type="entry name" value="SurE-like"/>
    <property type="match status" value="1"/>
</dbReference>
<evidence type="ECO:0000256" key="7">
    <source>
        <dbReference type="ARBA" id="ARBA00022723"/>
    </source>
</evidence>
<evidence type="ECO:0000256" key="4">
    <source>
        <dbReference type="ARBA" id="ARBA00011062"/>
    </source>
</evidence>
<evidence type="ECO:0000256" key="3">
    <source>
        <dbReference type="ARBA" id="ARBA00004496"/>
    </source>
</evidence>
<accession>A0A3B0RK88</accession>
<evidence type="ECO:0000256" key="9">
    <source>
        <dbReference type="ARBA" id="ARBA00022801"/>
    </source>
</evidence>
<evidence type="ECO:0000256" key="2">
    <source>
        <dbReference type="ARBA" id="ARBA00001946"/>
    </source>
</evidence>
<evidence type="ECO:0000259" key="10">
    <source>
        <dbReference type="Pfam" id="PF01975"/>
    </source>
</evidence>
<proteinExistence type="inferred from homology"/>
<dbReference type="HAMAP" id="MF_00060">
    <property type="entry name" value="SurE"/>
    <property type="match status" value="1"/>
</dbReference>
<dbReference type="GO" id="GO:0046872">
    <property type="term" value="F:metal ion binding"/>
    <property type="evidence" value="ECO:0007669"/>
    <property type="project" value="UniProtKB-KW"/>
</dbReference>
<dbReference type="InterPro" id="IPR002828">
    <property type="entry name" value="SurE-like_Pase/nucleotidase"/>
</dbReference>
<keyword evidence="9 11" id="KW-0378">Hydrolase</keyword>
<evidence type="ECO:0000313" key="11">
    <source>
        <dbReference type="EMBL" id="VAV83835.1"/>
    </source>
</evidence>
<dbReference type="GO" id="GO:0008253">
    <property type="term" value="F:5'-nucleotidase activity"/>
    <property type="evidence" value="ECO:0007669"/>
    <property type="project" value="UniProtKB-EC"/>
</dbReference>
<evidence type="ECO:0000256" key="5">
    <source>
        <dbReference type="ARBA" id="ARBA00012643"/>
    </source>
</evidence>
<dbReference type="GO" id="GO:0005737">
    <property type="term" value="C:cytoplasm"/>
    <property type="evidence" value="ECO:0007669"/>
    <property type="project" value="UniProtKB-SubCell"/>
</dbReference>
<dbReference type="PANTHER" id="PTHR30457:SF12">
    <property type="entry name" value="5'_3'-NUCLEOTIDASE SURE"/>
    <property type="match status" value="1"/>
</dbReference>
<sequence length="269" mass="29216">MKRPLKGVAGRPLILISNDDGIGAAGIKALKRSLKRLGDIYVVAPDRERSAASHSLTLHRPLRVDEVAPNEFAVDGTPTDCIIIAVHKLLPRKPDLIVSGINNGGNLGEDISYSGTVSAAVEGTLLGVPSIAVSLVGRAKFDFGQAAAFTVKVAREVLKKGLPPDTLLNVNVPQTKFVRSKKDGSLKPRPLKKPLITTQGKRVYGGDVIVEKLDPRGRKYYWIGGDMLHWDGEDNCDFAVIADGRISITPVQLDMTSYREVGELEKWKF</sequence>
<reference evidence="11" key="1">
    <citation type="submission" date="2018-06" db="EMBL/GenBank/DDBJ databases">
        <authorList>
            <person name="Zhirakovskaya E."/>
        </authorList>
    </citation>
    <scope>NUCLEOTIDE SEQUENCE</scope>
</reference>
<protein>
    <recommendedName>
        <fullName evidence="5">5'-nucleotidase</fullName>
        <ecNumber evidence="5">3.1.3.5</ecNumber>
    </recommendedName>
</protein>
<comment type="subcellular location">
    <subcellularLocation>
        <location evidence="3">Cytoplasm</location>
    </subcellularLocation>
</comment>
<dbReference type="GO" id="GO:0004309">
    <property type="term" value="F:exopolyphosphatase activity"/>
    <property type="evidence" value="ECO:0007669"/>
    <property type="project" value="TreeGrafter"/>
</dbReference>
<gene>
    <name evidence="11" type="ORF">MNBD_DELTA01-605</name>
</gene>
<dbReference type="NCBIfam" id="NF001490">
    <property type="entry name" value="PRK00346.1-4"/>
    <property type="match status" value="1"/>
</dbReference>
<dbReference type="InterPro" id="IPR030048">
    <property type="entry name" value="SurE"/>
</dbReference>
<keyword evidence="6" id="KW-0963">Cytoplasm</keyword>
<keyword evidence="7" id="KW-0479">Metal-binding</keyword>
<evidence type="ECO:0000256" key="8">
    <source>
        <dbReference type="ARBA" id="ARBA00022741"/>
    </source>
</evidence>
<dbReference type="EMBL" id="UOEA01000051">
    <property type="protein sequence ID" value="VAV83835.1"/>
    <property type="molecule type" value="Genomic_DNA"/>
</dbReference>
<comment type="cofactor">
    <cofactor evidence="2">
        <name>Mg(2+)</name>
        <dbReference type="ChEBI" id="CHEBI:18420"/>
    </cofactor>
</comment>
<dbReference type="EC" id="3.1.3.5" evidence="5"/>
<dbReference type="Gene3D" id="3.40.1210.10">
    <property type="entry name" value="Survival protein SurE-like phosphatase/nucleotidase"/>
    <property type="match status" value="1"/>
</dbReference>
<comment type="catalytic activity">
    <reaction evidence="1">
        <text>a ribonucleoside 5'-phosphate + H2O = a ribonucleoside + phosphate</text>
        <dbReference type="Rhea" id="RHEA:12484"/>
        <dbReference type="ChEBI" id="CHEBI:15377"/>
        <dbReference type="ChEBI" id="CHEBI:18254"/>
        <dbReference type="ChEBI" id="CHEBI:43474"/>
        <dbReference type="ChEBI" id="CHEBI:58043"/>
        <dbReference type="EC" id="3.1.3.5"/>
    </reaction>
</comment>
<organism evidence="11">
    <name type="scientific">hydrothermal vent metagenome</name>
    <dbReference type="NCBI Taxonomy" id="652676"/>
    <lineage>
        <taxon>unclassified sequences</taxon>
        <taxon>metagenomes</taxon>
        <taxon>ecological metagenomes</taxon>
    </lineage>
</organism>
<feature type="domain" description="Survival protein SurE-like phosphatase/nucleotidase" evidence="10">
    <location>
        <begin position="14"/>
        <end position="204"/>
    </location>
</feature>
<evidence type="ECO:0000256" key="6">
    <source>
        <dbReference type="ARBA" id="ARBA00022490"/>
    </source>
</evidence>
<dbReference type="NCBIfam" id="TIGR00087">
    <property type="entry name" value="surE"/>
    <property type="match status" value="1"/>
</dbReference>